<keyword evidence="9" id="KW-0408">Iron</keyword>
<evidence type="ECO:0000256" key="7">
    <source>
        <dbReference type="ARBA" id="ARBA00022723"/>
    </source>
</evidence>
<keyword evidence="7 11" id="KW-0479">Metal-binding</keyword>
<keyword evidence="8" id="KW-0560">Oxidoreductase</keyword>
<dbReference type="Pfam" id="PF00141">
    <property type="entry name" value="peroxidase"/>
    <property type="match status" value="1"/>
</dbReference>
<evidence type="ECO:0000256" key="11">
    <source>
        <dbReference type="PIRSR" id="PIRSR600823-3"/>
    </source>
</evidence>
<keyword evidence="5" id="KW-0575">Peroxidase</keyword>
<dbReference type="GO" id="GO:0006979">
    <property type="term" value="P:response to oxidative stress"/>
    <property type="evidence" value="ECO:0007669"/>
    <property type="project" value="InterPro"/>
</dbReference>
<sequence>MALNIVALFISVLIFSVFPGGYVPSSNYYYKTCPGVDSIVTNVVTNAVSNDKTVTVALLRMHFHDCFEKGCDASVLLNSKGNKKEEKDERPNVSLHAFYVIDKAKE</sequence>
<keyword evidence="11" id="KW-0106">Calcium</keyword>
<name>A0A8K0E5F7_9ROSA</name>
<feature type="disulfide bond" evidence="13">
    <location>
        <begin position="66"/>
        <end position="71"/>
    </location>
</feature>
<feature type="binding site" evidence="11">
    <location>
        <position position="72"/>
    </location>
    <ligand>
        <name>Ca(2+)</name>
        <dbReference type="ChEBI" id="CHEBI:29108"/>
        <label>1</label>
    </ligand>
</feature>
<feature type="signal peptide" evidence="15">
    <location>
        <begin position="1"/>
        <end position="19"/>
    </location>
</feature>
<keyword evidence="6" id="KW-0349">Heme</keyword>
<dbReference type="PANTHER" id="PTHR31235">
    <property type="entry name" value="PEROXIDASE 25-RELATED"/>
    <property type="match status" value="1"/>
</dbReference>
<feature type="binding site" evidence="11">
    <location>
        <position position="86"/>
    </location>
    <ligand>
        <name>Ca(2+)</name>
        <dbReference type="ChEBI" id="CHEBI:29108"/>
        <label>1</label>
    </ligand>
</feature>
<dbReference type="SUPFAM" id="SSF48113">
    <property type="entry name" value="Heme-dependent peroxidases"/>
    <property type="match status" value="1"/>
</dbReference>
<feature type="chain" id="PRO_5035469259" description="peroxidase" evidence="15">
    <location>
        <begin position="20"/>
        <end position="106"/>
    </location>
</feature>
<dbReference type="PROSITE" id="PS00436">
    <property type="entry name" value="PEROXIDASE_2"/>
    <property type="match status" value="1"/>
</dbReference>
<evidence type="ECO:0000256" key="3">
    <source>
        <dbReference type="ARBA" id="ARBA00002322"/>
    </source>
</evidence>
<dbReference type="InterPro" id="IPR019794">
    <property type="entry name" value="Peroxidases_AS"/>
</dbReference>
<comment type="cofactor">
    <cofactor evidence="2">
        <name>heme b</name>
        <dbReference type="ChEBI" id="CHEBI:60344"/>
    </cofactor>
</comment>
<dbReference type="OrthoDB" id="2113341at2759"/>
<dbReference type="GO" id="GO:0140825">
    <property type="term" value="F:lactoperoxidase activity"/>
    <property type="evidence" value="ECO:0007669"/>
    <property type="project" value="UniProtKB-EC"/>
</dbReference>
<protein>
    <recommendedName>
        <fullName evidence="4">peroxidase</fullName>
        <ecNumber evidence="4">1.11.1.7</ecNumber>
    </recommendedName>
</protein>
<evidence type="ECO:0000256" key="12">
    <source>
        <dbReference type="PIRSR" id="PIRSR600823-4"/>
    </source>
</evidence>
<evidence type="ECO:0000259" key="16">
    <source>
        <dbReference type="PROSITE" id="PS50873"/>
    </source>
</evidence>
<keyword evidence="18" id="KW-1185">Reference proteome</keyword>
<dbReference type="EMBL" id="VOIH02000008">
    <property type="protein sequence ID" value="KAF3440343.1"/>
    <property type="molecule type" value="Genomic_DNA"/>
</dbReference>
<comment type="cofactor">
    <cofactor evidence="11">
        <name>Ca(2+)</name>
        <dbReference type="ChEBI" id="CHEBI:29108"/>
    </cofactor>
    <text evidence="11">Binds 2 calcium ions per subunit.</text>
</comment>
<keyword evidence="13" id="KW-1015">Disulfide bond</keyword>
<accession>A0A8K0E5F7</accession>
<dbReference type="AlphaFoldDB" id="A0A8K0E5F7"/>
<evidence type="ECO:0000256" key="4">
    <source>
        <dbReference type="ARBA" id="ARBA00012313"/>
    </source>
</evidence>
<comment type="function">
    <text evidence="3">Removal of H(2)O(2), oxidation of toxic reductants, biosynthesis and degradation of lignin, suberization, auxin catabolism, response to environmental stresses such as wounding, pathogen attack and oxidative stress. These functions might be dependent on each isozyme/isoform in each plant tissue.</text>
</comment>
<dbReference type="InterPro" id="IPR010255">
    <property type="entry name" value="Haem_peroxidase_sf"/>
</dbReference>
<dbReference type="PROSITE" id="PS50873">
    <property type="entry name" value="PEROXIDASE_4"/>
    <property type="match status" value="1"/>
</dbReference>
<organism evidence="17 18">
    <name type="scientific">Rhamnella rubrinervis</name>
    <dbReference type="NCBI Taxonomy" id="2594499"/>
    <lineage>
        <taxon>Eukaryota</taxon>
        <taxon>Viridiplantae</taxon>
        <taxon>Streptophyta</taxon>
        <taxon>Embryophyta</taxon>
        <taxon>Tracheophyta</taxon>
        <taxon>Spermatophyta</taxon>
        <taxon>Magnoliopsida</taxon>
        <taxon>eudicotyledons</taxon>
        <taxon>Gunneridae</taxon>
        <taxon>Pentapetalae</taxon>
        <taxon>rosids</taxon>
        <taxon>fabids</taxon>
        <taxon>Rosales</taxon>
        <taxon>Rhamnaceae</taxon>
        <taxon>rhamnoid group</taxon>
        <taxon>Rhamneae</taxon>
        <taxon>Rhamnella</taxon>
    </lineage>
</organism>
<feature type="domain" description="Plant heme peroxidase family profile" evidence="16">
    <location>
        <begin position="27"/>
        <end position="106"/>
    </location>
</feature>
<feature type="binding site" evidence="11">
    <location>
        <position position="70"/>
    </location>
    <ligand>
        <name>Ca(2+)</name>
        <dbReference type="ChEBI" id="CHEBI:29108"/>
        <label>1</label>
    </ligand>
</feature>
<dbReference type="InterPro" id="IPR000823">
    <property type="entry name" value="Peroxidase_pln"/>
</dbReference>
<evidence type="ECO:0000256" key="9">
    <source>
        <dbReference type="ARBA" id="ARBA00023004"/>
    </source>
</evidence>
<dbReference type="GO" id="GO:0020037">
    <property type="term" value="F:heme binding"/>
    <property type="evidence" value="ECO:0007669"/>
    <property type="project" value="InterPro"/>
</dbReference>
<comment type="similarity">
    <text evidence="14">Belongs to the peroxidase family.</text>
</comment>
<dbReference type="InterPro" id="IPR002016">
    <property type="entry name" value="Haem_peroxidase"/>
</dbReference>
<gene>
    <name evidence="17" type="ORF">FNV43_RR18627</name>
</gene>
<evidence type="ECO:0000313" key="17">
    <source>
        <dbReference type="EMBL" id="KAF3440343.1"/>
    </source>
</evidence>
<evidence type="ECO:0000313" key="18">
    <source>
        <dbReference type="Proteomes" id="UP000796880"/>
    </source>
</evidence>
<feature type="site" description="Transition state stabilizer" evidence="12">
    <location>
        <position position="60"/>
    </location>
</feature>
<dbReference type="Gene3D" id="1.10.520.10">
    <property type="match status" value="1"/>
</dbReference>
<proteinExistence type="inferred from homology"/>
<dbReference type="EC" id="1.11.1.7" evidence="4"/>
<reference evidence="17" key="1">
    <citation type="submission" date="2020-03" db="EMBL/GenBank/DDBJ databases">
        <title>A high-quality chromosome-level genome assembly of a woody plant with both climbing and erect habits, Rhamnella rubrinervis.</title>
        <authorList>
            <person name="Lu Z."/>
            <person name="Yang Y."/>
            <person name="Zhu X."/>
            <person name="Sun Y."/>
        </authorList>
    </citation>
    <scope>NUCLEOTIDE SEQUENCE</scope>
    <source>
        <strain evidence="17">BYM</strain>
        <tissue evidence="17">Leaf</tissue>
    </source>
</reference>
<dbReference type="GO" id="GO:0046872">
    <property type="term" value="F:metal ion binding"/>
    <property type="evidence" value="ECO:0007669"/>
    <property type="project" value="UniProtKB-KW"/>
</dbReference>
<evidence type="ECO:0000256" key="15">
    <source>
        <dbReference type="SAM" id="SignalP"/>
    </source>
</evidence>
<evidence type="ECO:0000256" key="8">
    <source>
        <dbReference type="ARBA" id="ARBA00023002"/>
    </source>
</evidence>
<evidence type="ECO:0000256" key="6">
    <source>
        <dbReference type="ARBA" id="ARBA00022617"/>
    </source>
</evidence>
<comment type="caution">
    <text evidence="17">The sequence shown here is derived from an EMBL/GenBank/DDBJ whole genome shotgun (WGS) entry which is preliminary data.</text>
</comment>
<evidence type="ECO:0000256" key="10">
    <source>
        <dbReference type="PIRSR" id="PIRSR600823-1"/>
    </source>
</evidence>
<dbReference type="Proteomes" id="UP000796880">
    <property type="component" value="Unassembled WGS sequence"/>
</dbReference>
<feature type="active site" description="Proton acceptor" evidence="10">
    <location>
        <position position="64"/>
    </location>
</feature>
<evidence type="ECO:0000256" key="13">
    <source>
        <dbReference type="PIRSR" id="PIRSR600823-5"/>
    </source>
</evidence>
<evidence type="ECO:0000256" key="14">
    <source>
        <dbReference type="RuleBase" id="RU004241"/>
    </source>
</evidence>
<evidence type="ECO:0000256" key="5">
    <source>
        <dbReference type="ARBA" id="ARBA00022559"/>
    </source>
</evidence>
<evidence type="ECO:0000256" key="2">
    <source>
        <dbReference type="ARBA" id="ARBA00001970"/>
    </source>
</evidence>
<keyword evidence="15" id="KW-0732">Signal</keyword>
<comment type="catalytic activity">
    <reaction evidence="1">
        <text>2 a phenolic donor + H2O2 = 2 a phenolic radical donor + 2 H2O</text>
        <dbReference type="Rhea" id="RHEA:56136"/>
        <dbReference type="ChEBI" id="CHEBI:15377"/>
        <dbReference type="ChEBI" id="CHEBI:16240"/>
        <dbReference type="ChEBI" id="CHEBI:139520"/>
        <dbReference type="ChEBI" id="CHEBI:139521"/>
        <dbReference type="EC" id="1.11.1.7"/>
    </reaction>
</comment>
<evidence type="ECO:0000256" key="1">
    <source>
        <dbReference type="ARBA" id="ARBA00000189"/>
    </source>
</evidence>
<feature type="binding site" evidence="11">
    <location>
        <position position="74"/>
    </location>
    <ligand>
        <name>Ca(2+)</name>
        <dbReference type="ChEBI" id="CHEBI:29108"/>
        <label>1</label>
    </ligand>
</feature>
<dbReference type="PRINTS" id="PR00461">
    <property type="entry name" value="PLPEROXIDASE"/>
</dbReference>
<feature type="binding site" evidence="11">
    <location>
        <position position="65"/>
    </location>
    <ligand>
        <name>Ca(2+)</name>
        <dbReference type="ChEBI" id="CHEBI:29108"/>
        <label>1</label>
    </ligand>
</feature>